<protein>
    <submittedName>
        <fullName evidence="2">Uncharacterized protein</fullName>
    </submittedName>
</protein>
<name>A0A0U4WR10_9PSED</name>
<feature type="compositionally biased region" description="Basic and acidic residues" evidence="1">
    <location>
        <begin position="99"/>
        <end position="119"/>
    </location>
</feature>
<evidence type="ECO:0000256" key="1">
    <source>
        <dbReference type="SAM" id="MobiDB-lite"/>
    </source>
</evidence>
<organism evidence="2 3">
    <name type="scientific">Pseudomonas oryzihabitans</name>
    <dbReference type="NCBI Taxonomy" id="47885"/>
    <lineage>
        <taxon>Bacteria</taxon>
        <taxon>Pseudomonadati</taxon>
        <taxon>Pseudomonadota</taxon>
        <taxon>Gammaproteobacteria</taxon>
        <taxon>Pseudomonadales</taxon>
        <taxon>Pseudomonadaceae</taxon>
        <taxon>Pseudomonas</taxon>
    </lineage>
</organism>
<evidence type="ECO:0000313" key="3">
    <source>
        <dbReference type="Proteomes" id="UP000064137"/>
    </source>
</evidence>
<dbReference type="OrthoDB" id="7020253at2"/>
<evidence type="ECO:0000313" key="2">
    <source>
        <dbReference type="EMBL" id="ALZ84493.1"/>
    </source>
</evidence>
<dbReference type="KEGG" id="por:APT59_09870"/>
<proteinExistence type="predicted"/>
<sequence>MNHPAQDLAGLARQILGHSMMVFLSHHDEAHQAAPDNAQELIGQMRALAAQRMADATDDDLRRRKMVLQSLYTNAASTAHACRGYQSARRPGSRLGGRIWKDRSSVNKAGEQKAQRDMSHALGEMEDIQKEIDRRANAQEARA</sequence>
<reference evidence="2 3" key="1">
    <citation type="submission" date="2016-01" db="EMBL/GenBank/DDBJ databases">
        <title>Annotation of Pseudomonas oryzihabitans USDA-ARS-USMARC-56511.</title>
        <authorList>
            <person name="Harhay G.P."/>
            <person name="Harhay D.M."/>
            <person name="Smith T.P.L."/>
            <person name="Bono J.L."/>
            <person name="Heaton M.P."/>
            <person name="Clawson M.L."/>
            <person name="Chitko-Mckown C.G."/>
            <person name="Capik S.F."/>
            <person name="DeDonder K.D."/>
            <person name="Apley M.D."/>
            <person name="Lubbers B.V."/>
            <person name="White B.J."/>
            <person name="Larson R.L."/>
        </authorList>
    </citation>
    <scope>NUCLEOTIDE SEQUENCE [LARGE SCALE GENOMIC DNA]</scope>
    <source>
        <strain evidence="2 3">USDA-ARS-USMARC-56511</strain>
    </source>
</reference>
<accession>A0A0U4WR10</accession>
<dbReference type="Proteomes" id="UP000064137">
    <property type="component" value="Chromosome"/>
</dbReference>
<feature type="region of interest" description="Disordered" evidence="1">
    <location>
        <begin position="79"/>
        <end position="143"/>
    </location>
</feature>
<gene>
    <name evidence="2" type="ORF">APT59_09870</name>
</gene>
<dbReference type="AlphaFoldDB" id="A0A0U4WR10"/>
<dbReference type="RefSeq" id="WP_059314685.1">
    <property type="nucleotide sequence ID" value="NZ_CP013987.1"/>
</dbReference>
<dbReference type="EMBL" id="CP013987">
    <property type="protein sequence ID" value="ALZ84493.1"/>
    <property type="molecule type" value="Genomic_DNA"/>
</dbReference>
<feature type="compositionally biased region" description="Basic and acidic residues" evidence="1">
    <location>
        <begin position="127"/>
        <end position="143"/>
    </location>
</feature>